<dbReference type="PANTHER" id="PTHR43030:SF1">
    <property type="entry name" value="PHOSPHOENOLPYRUVATE SYNTHASE"/>
    <property type="match status" value="1"/>
</dbReference>
<comment type="caution">
    <text evidence="6">The sequence shown here is derived from an EMBL/GenBank/DDBJ whole genome shotgun (WGS) entry which is preliminary data.</text>
</comment>
<reference evidence="6 7" key="1">
    <citation type="journal article" date="2015" name="Nature">
        <title>rRNA introns, odd ribosomes, and small enigmatic genomes across a large radiation of phyla.</title>
        <authorList>
            <person name="Brown C.T."/>
            <person name="Hug L.A."/>
            <person name="Thomas B.C."/>
            <person name="Sharon I."/>
            <person name="Castelle C.J."/>
            <person name="Singh A."/>
            <person name="Wilkins M.J."/>
            <person name="Williams K.H."/>
            <person name="Banfield J.F."/>
        </authorList>
    </citation>
    <scope>NUCLEOTIDE SEQUENCE [LARGE SCALE GENOMIC DNA]</scope>
</reference>
<evidence type="ECO:0000256" key="1">
    <source>
        <dbReference type="ARBA" id="ARBA00007837"/>
    </source>
</evidence>
<dbReference type="GO" id="GO:0005524">
    <property type="term" value="F:ATP binding"/>
    <property type="evidence" value="ECO:0007669"/>
    <property type="project" value="UniProtKB-KW"/>
</dbReference>
<dbReference type="STRING" id="1619046.US42_C0001G0037"/>
<keyword evidence="6" id="KW-0670">Pyruvate</keyword>
<keyword evidence="3" id="KW-0067">ATP-binding</keyword>
<organism evidence="6 7">
    <name type="scientific">Candidatus Magasanikbacteria bacterium GW2011_GWC2_37_14</name>
    <dbReference type="NCBI Taxonomy" id="1619046"/>
    <lineage>
        <taxon>Bacteria</taxon>
        <taxon>Candidatus Magasanikiibacteriota</taxon>
    </lineage>
</organism>
<dbReference type="SUPFAM" id="SSF52009">
    <property type="entry name" value="Phosphohistidine domain"/>
    <property type="match status" value="1"/>
</dbReference>
<dbReference type="Proteomes" id="UP000034849">
    <property type="component" value="Unassembled WGS sequence"/>
</dbReference>
<proteinExistence type="inferred from homology"/>
<name>A0A0G0JJE5_9BACT</name>
<keyword evidence="6" id="KW-0418">Kinase</keyword>
<protein>
    <submittedName>
        <fullName evidence="6">Phosphoenolpyruvate synthase/pyruvate phosphate dikinase</fullName>
    </submittedName>
</protein>
<dbReference type="InterPro" id="IPR036637">
    <property type="entry name" value="Phosphohistidine_dom_sf"/>
</dbReference>
<evidence type="ECO:0000313" key="7">
    <source>
        <dbReference type="Proteomes" id="UP000034849"/>
    </source>
</evidence>
<dbReference type="InterPro" id="IPR006319">
    <property type="entry name" value="PEP_synth"/>
</dbReference>
<dbReference type="GO" id="GO:0008986">
    <property type="term" value="F:pyruvate, water dikinase activity"/>
    <property type="evidence" value="ECO:0007669"/>
    <property type="project" value="InterPro"/>
</dbReference>
<evidence type="ECO:0000313" key="6">
    <source>
        <dbReference type="EMBL" id="KKQ28186.1"/>
    </source>
</evidence>
<dbReference type="InterPro" id="IPR008279">
    <property type="entry name" value="PEP-util_enz_mobile_dom"/>
</dbReference>
<dbReference type="Gene3D" id="3.50.30.10">
    <property type="entry name" value="Phosphohistidine domain"/>
    <property type="match status" value="1"/>
</dbReference>
<dbReference type="EMBL" id="LBSX01000001">
    <property type="protein sequence ID" value="KKQ28186.1"/>
    <property type="molecule type" value="Genomic_DNA"/>
</dbReference>
<gene>
    <name evidence="6" type="ORF">US42_C0001G0037</name>
</gene>
<dbReference type="Pfam" id="PF00391">
    <property type="entry name" value="PEP-utilizers"/>
    <property type="match status" value="1"/>
</dbReference>
<keyword evidence="6" id="KW-0808">Transferase</keyword>
<sequence>MAESKLIWEEITRRGENHALLLIDTAMEGFMAFLGLDFNKPEFKPQNFRQLAGARWFGSENLADFCDFFRKKELANPGALLEYANEYKRRIKQLKDFVLQIKDLNWSEQETEVLFINFSEYLACTRKMWAFAYNAIITNKFLPDLIFAEIAKKEPNINKQNEDFNILLQLEDSSETRQEKFFLLNLAKFVEDNGYNQELENLVSTHLCKFAYLGQYYFRGELYNKDIILERIKEVLNNGVENELQKIKQLENDLSKRELLINELDLPENILKYIESARAQASAYSLVDEVFTFTVVNLKPLFNEIARRLGMSYKQLIEMRGVEILDSLNRGELILSLEKLNERVIESAIILEGNKVIVLSGKKLEEYKKQELKIEKYENIIELSGQGASPGVITGIVKLVLCDADAKKVNKGDILIAPATNPTLVPAMERAGAIVTDEGGLLSHAAIVSRELGIPCLVGTKIGTKVFKDGDIVEVDIINGIIRKL</sequence>
<dbReference type="PANTHER" id="PTHR43030">
    <property type="entry name" value="PHOSPHOENOLPYRUVATE SYNTHASE"/>
    <property type="match status" value="1"/>
</dbReference>
<keyword evidence="4" id="KW-0175">Coiled coil</keyword>
<keyword evidence="2" id="KW-0547">Nucleotide-binding</keyword>
<evidence type="ECO:0000259" key="5">
    <source>
        <dbReference type="Pfam" id="PF00391"/>
    </source>
</evidence>
<feature type="coiled-coil region" evidence="4">
    <location>
        <begin position="233"/>
        <end position="260"/>
    </location>
</feature>
<dbReference type="PATRIC" id="fig|1619046.3.peg.37"/>
<evidence type="ECO:0000256" key="4">
    <source>
        <dbReference type="SAM" id="Coils"/>
    </source>
</evidence>
<feature type="domain" description="PEP-utilising enzyme mobile" evidence="5">
    <location>
        <begin position="410"/>
        <end position="480"/>
    </location>
</feature>
<dbReference type="AlphaFoldDB" id="A0A0G0JJE5"/>
<accession>A0A0G0JJE5</accession>
<evidence type="ECO:0000256" key="2">
    <source>
        <dbReference type="ARBA" id="ARBA00022741"/>
    </source>
</evidence>
<comment type="similarity">
    <text evidence="1">Belongs to the PEP-utilizing enzyme family.</text>
</comment>
<evidence type="ECO:0000256" key="3">
    <source>
        <dbReference type="ARBA" id="ARBA00022840"/>
    </source>
</evidence>